<dbReference type="PANTHER" id="PTHR33215">
    <property type="entry name" value="PROTEIN DISTAL ANTENNA"/>
    <property type="match status" value="1"/>
</dbReference>
<accession>A0A9D4RWZ1</accession>
<evidence type="ECO:0000256" key="5">
    <source>
        <dbReference type="PROSITE-ProRule" id="PRU00320"/>
    </source>
</evidence>
<name>A0A9D4RWZ1_DREPO</name>
<dbReference type="EMBL" id="JAIWYP010000001">
    <property type="protein sequence ID" value="KAH3884476.1"/>
    <property type="molecule type" value="Genomic_DNA"/>
</dbReference>
<keyword evidence="5" id="KW-0238">DNA-binding</keyword>
<organism evidence="7 8">
    <name type="scientific">Dreissena polymorpha</name>
    <name type="common">Zebra mussel</name>
    <name type="synonym">Mytilus polymorpha</name>
    <dbReference type="NCBI Taxonomy" id="45954"/>
    <lineage>
        <taxon>Eukaryota</taxon>
        <taxon>Metazoa</taxon>
        <taxon>Spiralia</taxon>
        <taxon>Lophotrochozoa</taxon>
        <taxon>Mollusca</taxon>
        <taxon>Bivalvia</taxon>
        <taxon>Autobranchia</taxon>
        <taxon>Heteroconchia</taxon>
        <taxon>Euheterodonta</taxon>
        <taxon>Imparidentia</taxon>
        <taxon>Neoheterodontei</taxon>
        <taxon>Myida</taxon>
        <taxon>Dreissenoidea</taxon>
        <taxon>Dreissenidae</taxon>
        <taxon>Dreissena</taxon>
    </lineage>
</organism>
<gene>
    <name evidence="7" type="ORF">DPMN_008456</name>
</gene>
<dbReference type="SUPFAM" id="SSF46689">
    <property type="entry name" value="Homeodomain-like"/>
    <property type="match status" value="1"/>
</dbReference>
<sequence>MATSTTVTRKRKQFSITEKIEIIEKIKSGQSRTSIIKEFGVPEGTLRGWLKDEDKLRSSLSEMDRTKNVNGSGALKTTSSIRQ</sequence>
<evidence type="ECO:0000256" key="1">
    <source>
        <dbReference type="ARBA" id="ARBA00022473"/>
    </source>
</evidence>
<keyword evidence="3" id="KW-0805">Transcription regulation</keyword>
<dbReference type="InterPro" id="IPR036388">
    <property type="entry name" value="WH-like_DNA-bd_sf"/>
</dbReference>
<evidence type="ECO:0000313" key="8">
    <source>
        <dbReference type="Proteomes" id="UP000828390"/>
    </source>
</evidence>
<dbReference type="Gene3D" id="1.10.10.10">
    <property type="entry name" value="Winged helix-like DNA-binding domain superfamily/Winged helix DNA-binding domain"/>
    <property type="match status" value="1"/>
</dbReference>
<evidence type="ECO:0000256" key="4">
    <source>
        <dbReference type="ARBA" id="ARBA00023163"/>
    </source>
</evidence>
<keyword evidence="4" id="KW-0804">Transcription</keyword>
<dbReference type="GO" id="GO:0003677">
    <property type="term" value="F:DNA binding"/>
    <property type="evidence" value="ECO:0007669"/>
    <property type="project" value="UniProtKB-UniRule"/>
</dbReference>
<evidence type="ECO:0000259" key="6">
    <source>
        <dbReference type="PROSITE" id="PS50960"/>
    </source>
</evidence>
<dbReference type="GO" id="GO:0005634">
    <property type="term" value="C:nucleus"/>
    <property type="evidence" value="ECO:0007669"/>
    <property type="project" value="UniProtKB-SubCell"/>
</dbReference>
<dbReference type="AlphaFoldDB" id="A0A9D4RWZ1"/>
<reference evidence="7" key="2">
    <citation type="submission" date="2020-11" db="EMBL/GenBank/DDBJ databases">
        <authorList>
            <person name="McCartney M.A."/>
            <person name="Auch B."/>
            <person name="Kono T."/>
            <person name="Mallez S."/>
            <person name="Becker A."/>
            <person name="Gohl D.M."/>
            <person name="Silverstein K.A.T."/>
            <person name="Koren S."/>
            <person name="Bechman K.B."/>
            <person name="Herman A."/>
            <person name="Abrahante J.E."/>
            <person name="Garbe J."/>
        </authorList>
    </citation>
    <scope>NUCLEOTIDE SEQUENCE</scope>
    <source>
        <strain evidence="7">Duluth1</strain>
        <tissue evidence="7">Whole animal</tissue>
    </source>
</reference>
<evidence type="ECO:0000313" key="7">
    <source>
        <dbReference type="EMBL" id="KAH3884476.1"/>
    </source>
</evidence>
<dbReference type="Pfam" id="PF04218">
    <property type="entry name" value="CENP-B_N"/>
    <property type="match status" value="1"/>
</dbReference>
<evidence type="ECO:0000256" key="3">
    <source>
        <dbReference type="ARBA" id="ARBA00023015"/>
    </source>
</evidence>
<feature type="domain" description="HTH psq-type" evidence="6">
    <location>
        <begin position="8"/>
        <end position="56"/>
    </location>
</feature>
<feature type="DNA-binding region" description="H-T-H motif" evidence="5">
    <location>
        <begin position="32"/>
        <end position="52"/>
    </location>
</feature>
<protein>
    <recommendedName>
        <fullName evidence="6">HTH psq-type domain-containing protein</fullName>
    </recommendedName>
</protein>
<dbReference type="InterPro" id="IPR009057">
    <property type="entry name" value="Homeodomain-like_sf"/>
</dbReference>
<evidence type="ECO:0000256" key="2">
    <source>
        <dbReference type="ARBA" id="ARBA00022553"/>
    </source>
</evidence>
<dbReference type="PROSITE" id="PS50960">
    <property type="entry name" value="HTH_PSQ"/>
    <property type="match status" value="1"/>
</dbReference>
<keyword evidence="1" id="KW-0217">Developmental protein</keyword>
<dbReference type="PANTHER" id="PTHR33215:SF13">
    <property type="entry name" value="PROTEIN DISTAL ANTENNA"/>
    <property type="match status" value="1"/>
</dbReference>
<dbReference type="InterPro" id="IPR051839">
    <property type="entry name" value="RD_transcriptional_regulator"/>
</dbReference>
<comment type="subcellular location">
    <subcellularLocation>
        <location evidence="5">Nucleus</location>
    </subcellularLocation>
</comment>
<keyword evidence="8" id="KW-1185">Reference proteome</keyword>
<dbReference type="Proteomes" id="UP000828390">
    <property type="component" value="Unassembled WGS sequence"/>
</dbReference>
<dbReference type="InterPro" id="IPR007889">
    <property type="entry name" value="HTH_Psq"/>
</dbReference>
<comment type="caution">
    <text evidence="7">The sequence shown here is derived from an EMBL/GenBank/DDBJ whole genome shotgun (WGS) entry which is preliminary data.</text>
</comment>
<proteinExistence type="predicted"/>
<reference evidence="7" key="1">
    <citation type="journal article" date="2019" name="bioRxiv">
        <title>The Genome of the Zebra Mussel, Dreissena polymorpha: A Resource for Invasive Species Research.</title>
        <authorList>
            <person name="McCartney M.A."/>
            <person name="Auch B."/>
            <person name="Kono T."/>
            <person name="Mallez S."/>
            <person name="Zhang Y."/>
            <person name="Obille A."/>
            <person name="Becker A."/>
            <person name="Abrahante J.E."/>
            <person name="Garbe J."/>
            <person name="Badalamenti J.P."/>
            <person name="Herman A."/>
            <person name="Mangelson H."/>
            <person name="Liachko I."/>
            <person name="Sullivan S."/>
            <person name="Sone E.D."/>
            <person name="Koren S."/>
            <person name="Silverstein K.A.T."/>
            <person name="Beckman K.B."/>
            <person name="Gohl D.M."/>
        </authorList>
    </citation>
    <scope>NUCLEOTIDE SEQUENCE</scope>
    <source>
        <strain evidence="7">Duluth1</strain>
        <tissue evidence="7">Whole animal</tissue>
    </source>
</reference>
<keyword evidence="2" id="KW-0597">Phosphoprotein</keyword>
<keyword evidence="5" id="KW-0539">Nucleus</keyword>